<sequence length="632" mass="67945">MNALPPSLRLTANTVVSATCVVALLYFGREVLEPLALAMILSLVLAPLVRSMTRAGLARMPAVLLSVALVATCVGGVGAVLFDQLVTITRDLPQYRAAIKTKVAKVREVVERPITRLEAELSAVAPTPATEAARIRRGSLVLTPNQPLPVEVRTPRTMKDTLGRVINLVWGPLGEAGVVLILLVFILLEQGSLRDRLVRLAGQAEVSRTIRTLGDAAQGVSRFFFSQFIVNSAFGLVIGLSLWLAGVPHAVLWGVLSGVLRFVPYLGVLLAGAIIAVFVAAIDPGWTLALTCMSLFLAFELVLANFIEPKVYGHSSGLSPLAVIVSALFWGALWGPVGLLLSTPLTLCLVVAGRHLRALAPITILLGDAPNMSDAERFHQRVLAGEADELTKDARTYVRRYSFARYCDHVLLPGLRMAVSDLGTGAIDKAQEARMRQVIANIADTVASAADSSARGRRKAVPLLDANIGAHLRQMREARFGRWQGSLDVPVGSIVLCAGLPSERDEFLTELLVRALREGDVDARSLVIGAPLARPDTGAELVSTVFITYPRQDNFEAWRTAVAELRADLPEALMVTVLLPYDEQLPKRALVEAYVDMILRSFEEGLAFVAPDRSGAVRTAAPPAVAASDALR</sequence>
<name>A0ABS7YD64_9BURK</name>
<keyword evidence="7 8" id="KW-0472">Membrane</keyword>
<dbReference type="RefSeq" id="WP_225239852.1">
    <property type="nucleotide sequence ID" value="NZ_JAHYBX010000008.1"/>
</dbReference>
<evidence type="ECO:0000256" key="5">
    <source>
        <dbReference type="ARBA" id="ARBA00022692"/>
    </source>
</evidence>
<evidence type="ECO:0000256" key="2">
    <source>
        <dbReference type="ARBA" id="ARBA00009773"/>
    </source>
</evidence>
<dbReference type="PANTHER" id="PTHR21716">
    <property type="entry name" value="TRANSMEMBRANE PROTEIN"/>
    <property type="match status" value="1"/>
</dbReference>
<evidence type="ECO:0000256" key="6">
    <source>
        <dbReference type="ARBA" id="ARBA00022989"/>
    </source>
</evidence>
<dbReference type="InterPro" id="IPR002549">
    <property type="entry name" value="AI-2E-like"/>
</dbReference>
<evidence type="ECO:0000313" key="10">
    <source>
        <dbReference type="Proteomes" id="UP001198602"/>
    </source>
</evidence>
<comment type="caution">
    <text evidence="9">The sequence shown here is derived from an EMBL/GenBank/DDBJ whole genome shotgun (WGS) entry which is preliminary data.</text>
</comment>
<feature type="transmembrane region" description="Helical" evidence="8">
    <location>
        <begin position="34"/>
        <end position="50"/>
    </location>
</feature>
<evidence type="ECO:0000256" key="8">
    <source>
        <dbReference type="SAM" id="Phobius"/>
    </source>
</evidence>
<keyword evidence="4" id="KW-1003">Cell membrane</keyword>
<feature type="transmembrane region" description="Helical" evidence="8">
    <location>
        <begin position="62"/>
        <end position="82"/>
    </location>
</feature>
<dbReference type="Proteomes" id="UP001198602">
    <property type="component" value="Unassembled WGS sequence"/>
</dbReference>
<comment type="similarity">
    <text evidence="2">Belongs to the autoinducer-2 exporter (AI-2E) (TC 2.A.86) family.</text>
</comment>
<feature type="transmembrane region" description="Helical" evidence="8">
    <location>
        <begin position="168"/>
        <end position="188"/>
    </location>
</feature>
<protein>
    <submittedName>
        <fullName evidence="9">AI-2E family transporter</fullName>
    </submittedName>
</protein>
<dbReference type="EMBL" id="JAHYBX010000008">
    <property type="protein sequence ID" value="MCA1857651.1"/>
    <property type="molecule type" value="Genomic_DNA"/>
</dbReference>
<evidence type="ECO:0000256" key="1">
    <source>
        <dbReference type="ARBA" id="ARBA00004651"/>
    </source>
</evidence>
<reference evidence="9 10" key="1">
    <citation type="submission" date="2021-07" db="EMBL/GenBank/DDBJ databases">
        <title>Characterization of Violacein-producing bacteria and related species.</title>
        <authorList>
            <person name="Wilson H.S."/>
            <person name="De Leon M.E."/>
        </authorList>
    </citation>
    <scope>NUCLEOTIDE SEQUENCE [LARGE SCALE GENOMIC DNA]</scope>
    <source>
        <strain evidence="9 10">HSC-2F05</strain>
    </source>
</reference>
<accession>A0ABS7YD64</accession>
<keyword evidence="5 8" id="KW-0812">Transmembrane</keyword>
<dbReference type="PANTHER" id="PTHR21716:SF53">
    <property type="entry name" value="PERMEASE PERM-RELATED"/>
    <property type="match status" value="1"/>
</dbReference>
<evidence type="ECO:0000256" key="4">
    <source>
        <dbReference type="ARBA" id="ARBA00022475"/>
    </source>
</evidence>
<keyword evidence="3" id="KW-0813">Transport</keyword>
<gene>
    <name evidence="9" type="ORF">LE190_17185</name>
</gene>
<feature type="transmembrane region" description="Helical" evidence="8">
    <location>
        <begin position="288"/>
        <end position="307"/>
    </location>
</feature>
<organism evidence="9 10">
    <name type="scientific">Massilia hydrophila</name>
    <dbReference type="NCBI Taxonomy" id="3044279"/>
    <lineage>
        <taxon>Bacteria</taxon>
        <taxon>Pseudomonadati</taxon>
        <taxon>Pseudomonadota</taxon>
        <taxon>Betaproteobacteria</taxon>
        <taxon>Burkholderiales</taxon>
        <taxon>Oxalobacteraceae</taxon>
        <taxon>Telluria group</taxon>
        <taxon>Massilia</taxon>
    </lineage>
</organism>
<evidence type="ECO:0000256" key="7">
    <source>
        <dbReference type="ARBA" id="ARBA00023136"/>
    </source>
</evidence>
<proteinExistence type="inferred from homology"/>
<dbReference type="Pfam" id="PF01594">
    <property type="entry name" value="AI-2E_transport"/>
    <property type="match status" value="1"/>
</dbReference>
<feature type="transmembrane region" description="Helical" evidence="8">
    <location>
        <begin position="7"/>
        <end position="28"/>
    </location>
</feature>
<evidence type="ECO:0000256" key="3">
    <source>
        <dbReference type="ARBA" id="ARBA00022448"/>
    </source>
</evidence>
<comment type="subcellular location">
    <subcellularLocation>
        <location evidence="1">Cell membrane</location>
        <topology evidence="1">Multi-pass membrane protein</topology>
    </subcellularLocation>
</comment>
<keyword evidence="10" id="KW-1185">Reference proteome</keyword>
<keyword evidence="6 8" id="KW-1133">Transmembrane helix</keyword>
<evidence type="ECO:0000313" key="9">
    <source>
        <dbReference type="EMBL" id="MCA1857651.1"/>
    </source>
</evidence>
<feature type="transmembrane region" description="Helical" evidence="8">
    <location>
        <begin position="228"/>
        <end position="256"/>
    </location>
</feature>
<feature type="transmembrane region" description="Helical" evidence="8">
    <location>
        <begin position="262"/>
        <end position="281"/>
    </location>
</feature>